<comment type="caution">
    <text evidence="3">The sequence shown here is derived from an EMBL/GenBank/DDBJ whole genome shotgun (WGS) entry which is preliminary data.</text>
</comment>
<dbReference type="PANTHER" id="PTHR34477">
    <property type="entry name" value="UPF0213 PROTEIN YHBQ"/>
    <property type="match status" value="1"/>
</dbReference>
<evidence type="ECO:0000313" key="4">
    <source>
        <dbReference type="Proteomes" id="UP000014463"/>
    </source>
</evidence>
<dbReference type="STRING" id="1121939.L861_15495"/>
<dbReference type="SUPFAM" id="SSF82771">
    <property type="entry name" value="GIY-YIG endonuclease"/>
    <property type="match status" value="1"/>
</dbReference>
<keyword evidence="4" id="KW-1185">Reference proteome</keyword>
<protein>
    <recommendedName>
        <fullName evidence="2">GIY-YIG domain-containing protein</fullName>
    </recommendedName>
</protein>
<dbReference type="RefSeq" id="WP_016418135.1">
    <property type="nucleotide sequence ID" value="NZ_AUAB01000029.1"/>
</dbReference>
<name>S2KGB5_LITA3</name>
<dbReference type="PANTHER" id="PTHR34477:SF1">
    <property type="entry name" value="UPF0213 PROTEIN YHBQ"/>
    <property type="match status" value="1"/>
</dbReference>
<dbReference type="InterPro" id="IPR050190">
    <property type="entry name" value="UPF0213_domain"/>
</dbReference>
<dbReference type="PATRIC" id="fig|1121939.11.peg.3617"/>
<dbReference type="CDD" id="cd10456">
    <property type="entry name" value="GIY-YIG_UPF0213"/>
    <property type="match status" value="1"/>
</dbReference>
<dbReference type="Proteomes" id="UP000014463">
    <property type="component" value="Unassembled WGS sequence"/>
</dbReference>
<proteinExistence type="inferred from homology"/>
<dbReference type="EMBL" id="ASTJ01000037">
    <property type="protein sequence ID" value="EPC00960.1"/>
    <property type="molecule type" value="Genomic_DNA"/>
</dbReference>
<comment type="similarity">
    <text evidence="1">Belongs to the UPF0213 family.</text>
</comment>
<dbReference type="InterPro" id="IPR000305">
    <property type="entry name" value="GIY-YIG_endonuc"/>
</dbReference>
<organism evidence="3 4">
    <name type="scientific">Litchfieldella anticariensis (strain DSM 16096 / CECT 5854 / CIP 108499 / LMG 22089 / FP35)</name>
    <name type="common">Halomonas anticariensis</name>
    <dbReference type="NCBI Taxonomy" id="1121939"/>
    <lineage>
        <taxon>Bacteria</taxon>
        <taxon>Pseudomonadati</taxon>
        <taxon>Pseudomonadota</taxon>
        <taxon>Gammaproteobacteria</taxon>
        <taxon>Oceanospirillales</taxon>
        <taxon>Halomonadaceae</taxon>
        <taxon>Litchfieldella</taxon>
    </lineage>
</organism>
<dbReference type="AlphaFoldDB" id="S2KGB5"/>
<accession>S2KGB5</accession>
<dbReference type="eggNOG" id="COG2827">
    <property type="taxonomic scope" value="Bacteria"/>
</dbReference>
<dbReference type="Gene3D" id="3.40.1440.10">
    <property type="entry name" value="GIY-YIG endonuclease"/>
    <property type="match status" value="1"/>
</dbReference>
<dbReference type="InterPro" id="IPR035901">
    <property type="entry name" value="GIY-YIG_endonuc_sf"/>
</dbReference>
<feature type="domain" description="GIY-YIG" evidence="2">
    <location>
        <begin position="10"/>
        <end position="87"/>
    </location>
</feature>
<dbReference type="Pfam" id="PF01541">
    <property type="entry name" value="GIY-YIG"/>
    <property type="match status" value="1"/>
</dbReference>
<sequence>MEKDDSSDAPVWHLYMIETAAGAWYTGVTTDVERRFYEHSRGLGAKALRGKGPLRLVYQQMVGSHGEALRLEARVKRLSAANKRLWVAQHRN</sequence>
<reference evidence="3 4" key="1">
    <citation type="journal article" date="2013" name="Genome Announc.">
        <title>Draft genome sequence of the moderately halophilic gammaproteobacterium Halomonas anticariensis FP35.</title>
        <authorList>
            <person name="Tahrioui A."/>
            <person name="Quesada E."/>
            <person name="Llamas I."/>
        </authorList>
    </citation>
    <scope>NUCLEOTIDE SEQUENCE [LARGE SCALE GENOMIC DNA]</scope>
    <source>
        <strain evidence="4">DSM 16096 / CECT 5854 / LMG 22089 / FP35</strain>
    </source>
</reference>
<evidence type="ECO:0000259" key="2">
    <source>
        <dbReference type="PROSITE" id="PS50164"/>
    </source>
</evidence>
<dbReference type="PROSITE" id="PS50164">
    <property type="entry name" value="GIY_YIG"/>
    <property type="match status" value="1"/>
</dbReference>
<gene>
    <name evidence="3" type="ORF">L861_15495</name>
</gene>
<evidence type="ECO:0000313" key="3">
    <source>
        <dbReference type="EMBL" id="EPC00960.1"/>
    </source>
</evidence>
<evidence type="ECO:0000256" key="1">
    <source>
        <dbReference type="ARBA" id="ARBA00007435"/>
    </source>
</evidence>